<dbReference type="AlphaFoldDB" id="A0A499UF00"/>
<reference evidence="1 2" key="1">
    <citation type="journal article" date="2020" name="Int. J. Syst. Evol. Microbiol.">
        <title>Reclassification of Streptomyces castelarensis and Streptomyces sporoclivatus as later heterotypic synonyms of Streptomyces antimycoticus.</title>
        <authorList>
            <person name="Komaki H."/>
            <person name="Tamura T."/>
        </authorList>
    </citation>
    <scope>NUCLEOTIDE SEQUENCE [LARGE SCALE GENOMIC DNA]</scope>
    <source>
        <strain evidence="1 2">NBRC 100767</strain>
    </source>
</reference>
<proteinExistence type="predicted"/>
<sequence length="60" mass="6339">MVAVLERPAQVALEAVPQPSAVLDDERIVEVVLRADRRELLRGEFLSAAGEEDGGVPGAA</sequence>
<evidence type="ECO:0000313" key="1">
    <source>
        <dbReference type="EMBL" id="BBJ39873.1"/>
    </source>
</evidence>
<dbReference type="Proteomes" id="UP000463951">
    <property type="component" value="Chromosome"/>
</dbReference>
<name>A0A499UF00_9ACTN</name>
<gene>
    <name evidence="1" type="ORF">SSPO_025910</name>
</gene>
<accession>A0A499UF00</accession>
<protein>
    <submittedName>
        <fullName evidence="1">Uncharacterized protein</fullName>
    </submittedName>
</protein>
<dbReference type="EMBL" id="AP019620">
    <property type="protein sequence ID" value="BBJ39873.1"/>
    <property type="molecule type" value="Genomic_DNA"/>
</dbReference>
<evidence type="ECO:0000313" key="2">
    <source>
        <dbReference type="Proteomes" id="UP000463951"/>
    </source>
</evidence>
<organism evidence="1 2">
    <name type="scientific">Streptomyces antimycoticus</name>
    <dbReference type="NCBI Taxonomy" id="68175"/>
    <lineage>
        <taxon>Bacteria</taxon>
        <taxon>Bacillati</taxon>
        <taxon>Actinomycetota</taxon>
        <taxon>Actinomycetes</taxon>
        <taxon>Kitasatosporales</taxon>
        <taxon>Streptomycetaceae</taxon>
        <taxon>Streptomyces</taxon>
        <taxon>Streptomyces violaceusniger group</taxon>
    </lineage>
</organism>